<dbReference type="GO" id="GO:0004252">
    <property type="term" value="F:serine-type endopeptidase activity"/>
    <property type="evidence" value="ECO:0007669"/>
    <property type="project" value="UniProtKB-UniRule"/>
</dbReference>
<feature type="compositionally biased region" description="Polar residues" evidence="8">
    <location>
        <begin position="386"/>
        <end position="399"/>
    </location>
</feature>
<dbReference type="InterPro" id="IPR036852">
    <property type="entry name" value="Peptidase_S8/S53_dom_sf"/>
</dbReference>
<comment type="similarity">
    <text evidence="2 7">Belongs to the peptidase S8 family.</text>
</comment>
<dbReference type="InterPro" id="IPR022398">
    <property type="entry name" value="Peptidase_S8_His-AS"/>
</dbReference>
<comment type="subcellular location">
    <subcellularLocation>
        <location evidence="1">Cell envelope</location>
    </subcellularLocation>
</comment>
<dbReference type="OrthoDB" id="5762010at2"/>
<dbReference type="InterPro" id="IPR036116">
    <property type="entry name" value="FN3_sf"/>
</dbReference>
<dbReference type="PROSITE" id="PS00138">
    <property type="entry name" value="SUBTILASE_SER"/>
    <property type="match status" value="1"/>
</dbReference>
<keyword evidence="3 7" id="KW-0645">Protease</keyword>
<dbReference type="CDD" id="cd04842">
    <property type="entry name" value="Peptidases_S8_Kp43_protease"/>
    <property type="match status" value="1"/>
</dbReference>
<dbReference type="InterPro" id="IPR034058">
    <property type="entry name" value="TagA/B/C/D_pept_dom"/>
</dbReference>
<keyword evidence="5 7" id="KW-0720">Serine protease</keyword>
<dbReference type="InterPro" id="IPR015500">
    <property type="entry name" value="Peptidase_S8_subtilisin-rel"/>
</dbReference>
<comment type="caution">
    <text evidence="10">The sequence shown here is derived from an EMBL/GenBank/DDBJ whole genome shotgun (WGS) entry which is preliminary data.</text>
</comment>
<evidence type="ECO:0000256" key="6">
    <source>
        <dbReference type="PIRSR" id="PIRSR615500-1"/>
    </source>
</evidence>
<dbReference type="PROSITE" id="PS51892">
    <property type="entry name" value="SUBTILASE"/>
    <property type="match status" value="1"/>
</dbReference>
<dbReference type="Pfam" id="PF09479">
    <property type="entry name" value="Flg_new"/>
    <property type="match status" value="1"/>
</dbReference>
<dbReference type="Gene3D" id="2.60.40.4270">
    <property type="entry name" value="Listeria-Bacteroides repeat domain"/>
    <property type="match status" value="2"/>
</dbReference>
<protein>
    <recommendedName>
        <fullName evidence="9">P/Homo B domain-containing protein</fullName>
    </recommendedName>
</protein>
<dbReference type="PANTHER" id="PTHR43399">
    <property type="entry name" value="SUBTILISIN-RELATED"/>
    <property type="match status" value="1"/>
</dbReference>
<proteinExistence type="inferred from homology"/>
<dbReference type="SUPFAM" id="SSF49785">
    <property type="entry name" value="Galactose-binding domain-like"/>
    <property type="match status" value="2"/>
</dbReference>
<feature type="region of interest" description="Disordered" evidence="8">
    <location>
        <begin position="371"/>
        <end position="401"/>
    </location>
</feature>
<dbReference type="InterPro" id="IPR002884">
    <property type="entry name" value="P_dom"/>
</dbReference>
<dbReference type="InterPro" id="IPR013378">
    <property type="entry name" value="InlB-like_B-rpt"/>
</dbReference>
<feature type="domain" description="P/Homo B" evidence="9">
    <location>
        <begin position="969"/>
        <end position="1137"/>
    </location>
</feature>
<evidence type="ECO:0000256" key="7">
    <source>
        <dbReference type="PROSITE-ProRule" id="PRU01240"/>
    </source>
</evidence>
<dbReference type="Gene3D" id="2.60.40.10">
    <property type="entry name" value="Immunoglobulins"/>
    <property type="match status" value="1"/>
</dbReference>
<dbReference type="Pfam" id="PF00082">
    <property type="entry name" value="Peptidase_S8"/>
    <property type="match status" value="1"/>
</dbReference>
<evidence type="ECO:0000313" key="11">
    <source>
        <dbReference type="Proteomes" id="UP000260351"/>
    </source>
</evidence>
<organism evidence="10 11">
    <name type="scientific">Wenzhouxiangella sediminis</name>
    <dbReference type="NCBI Taxonomy" id="1792836"/>
    <lineage>
        <taxon>Bacteria</taxon>
        <taxon>Pseudomonadati</taxon>
        <taxon>Pseudomonadota</taxon>
        <taxon>Gammaproteobacteria</taxon>
        <taxon>Chromatiales</taxon>
        <taxon>Wenzhouxiangellaceae</taxon>
        <taxon>Wenzhouxiangella</taxon>
    </lineage>
</organism>
<dbReference type="PROSITE" id="PS00137">
    <property type="entry name" value="SUBTILASE_HIS"/>
    <property type="match status" value="1"/>
</dbReference>
<gene>
    <name evidence="10" type="ORF">DZC52_02485</name>
</gene>
<dbReference type="InterPro" id="IPR013783">
    <property type="entry name" value="Ig-like_fold"/>
</dbReference>
<dbReference type="SUPFAM" id="SSF52743">
    <property type="entry name" value="Subtilisin-like"/>
    <property type="match status" value="1"/>
</dbReference>
<dbReference type="Pfam" id="PF18998">
    <property type="entry name" value="Flg_new_2"/>
    <property type="match status" value="3"/>
</dbReference>
<dbReference type="InterPro" id="IPR044060">
    <property type="entry name" value="Bacterial_rp_domain"/>
</dbReference>
<dbReference type="InterPro" id="IPR008979">
    <property type="entry name" value="Galactose-bd-like_sf"/>
</dbReference>
<evidence type="ECO:0000256" key="4">
    <source>
        <dbReference type="ARBA" id="ARBA00022801"/>
    </source>
</evidence>
<evidence type="ECO:0000259" key="9">
    <source>
        <dbReference type="PROSITE" id="PS51829"/>
    </source>
</evidence>
<dbReference type="EMBL" id="QUZK01000013">
    <property type="protein sequence ID" value="RFF32127.1"/>
    <property type="molecule type" value="Genomic_DNA"/>
</dbReference>
<dbReference type="PANTHER" id="PTHR43399:SF4">
    <property type="entry name" value="CELL WALL-ASSOCIATED PROTEASE"/>
    <property type="match status" value="1"/>
</dbReference>
<dbReference type="Gene3D" id="3.40.50.200">
    <property type="entry name" value="Peptidase S8/S53 domain"/>
    <property type="match status" value="1"/>
</dbReference>
<accession>A0A3E1KBS1</accession>
<dbReference type="InterPro" id="IPR051048">
    <property type="entry name" value="Peptidase_S8/S53_subtilisin"/>
</dbReference>
<dbReference type="Pfam" id="PF01483">
    <property type="entry name" value="P_proprotein"/>
    <property type="match status" value="1"/>
</dbReference>
<evidence type="ECO:0000256" key="2">
    <source>
        <dbReference type="ARBA" id="ARBA00011073"/>
    </source>
</evidence>
<dbReference type="InterPro" id="IPR023828">
    <property type="entry name" value="Peptidase_S8_Ser-AS"/>
</dbReference>
<dbReference type="GO" id="GO:0006508">
    <property type="term" value="P:proteolysis"/>
    <property type="evidence" value="ECO:0007669"/>
    <property type="project" value="UniProtKB-KW"/>
</dbReference>
<dbReference type="PRINTS" id="PR00723">
    <property type="entry name" value="SUBTILISIN"/>
</dbReference>
<evidence type="ECO:0000256" key="1">
    <source>
        <dbReference type="ARBA" id="ARBA00004196"/>
    </source>
</evidence>
<dbReference type="Gene3D" id="2.60.120.380">
    <property type="match status" value="1"/>
</dbReference>
<evidence type="ECO:0000313" key="10">
    <source>
        <dbReference type="EMBL" id="RFF32127.1"/>
    </source>
</evidence>
<evidence type="ECO:0000256" key="8">
    <source>
        <dbReference type="SAM" id="MobiDB-lite"/>
    </source>
</evidence>
<sequence>MEAQRPRRGCGPDGTQIMIKHKFDELRALALTLVLGAVILSPAVFAAEGDAAPTKPAQMAGKTESEKDYFMVPRALLSGLPSRSELVHAYRDRSLVRIPAGELGGELRAASSELEDHDSLGYRAWSGSLEGHDPARLPDFSNDYVLLGMVGPMDPDWKTAIERFGLVIVDHATPYGLLVRGDSSSVAAAAAAITTSEGFRVIRHALPLPDQARVSPRIGEWLSGQTAARDLGVRVQGGEAVVRVVFHADADIPGVQRRVNAILDRGPEFQAGKRTGQYLASPSDINRVLDSIPGVAFVHGEYPRTPFNNLAAKDYITNVEPVWNDPGLGYTGAGIIAGVNDSGMDQSHPDFPAGSVVAFLGAATNTDNAHGTHVSGTVAGRGAAPSPTNTSSCGDQTTPLPDARGIAWNASIAHNNIFDGGSATETDMMQWHAQQGSDLTNNSWGYGSNYDYLSQSADIDAAVRDADPSTSISDQMSIIFAAGNDGPGSQTIGAPGNAKNAITVGASQSDRCGSYIPSQCSGPNINNMACFSGRGPAQQRIKPDVVAPGTDILSTDSGDPQASNPWDQAWTGSEYAIMPGTSMASPVVTGAAAVFMEAHLDRHGQMPSPALVKAALINTATDMGFGFPSMDQGWGRINLRKAIEGPVADGIQYLDQDAVDHLSTGESWTTTVSVQSSSEPFRVTMVWTDPPGTGGCDPCHVNDLDLIVTAPDGTIYRGNQFTGAWSAANPAGRDAINNVENAFVDSPMTGEWQIEVTSVSTAQNPQNLSGQDFAVVMTGELGGTGIQVDPAEVSVCTAQGSQDFTLTLSDQFGGTTDLSVTGLPAGTSGSFSDDPVVFPDVDSVYTLSNLASAGSGSHTLTFTATDSGDPGNTAETPAALDLFAGVPGAPGLQLPADGATGVALAPALAWSGAADAADYFVEIATDSGFNNVVHSATVSGTSYDVPVTLNGGTTYYWRVSANNQCGAGSNSSTFSFTTASVLNVCSTPAIGIPDDSAAGVSDSLSVAQTANITDLNLYLRGSHTWVGDLGFELTHPDGSTQVLAVDRPGVAGSGFGCDGDDFDLWLDDEGTDGAVEDQCAGTAPALFGNATPNAALSAFDGLAADGTWTLTSADNEGGDTGSLAEWCLEITYAAAAGPHTVTASVGSGNGNVSPASQQVNDGDTTTVSVFPDAGWHIDAVSGCGGSLAGNTYTTGSITADCAVTADFAIDTYTLTYTADANGLINGSSPQTVDHGSDGTAVEAIPNTGYSFVQWSDGSAANPRTDTNVTGDITVQAQFALTSYTVSGVVGGGNGSVSPASQSVSHGSAASLAITPDTGWSIDSVSGCGGSLSGNTYTTAAVTGDCSVTAGFVINTYTVTFVDFDGTVLDTQTVDHGSAAIAPADPVRPNYTFTGWDVAFDNVTGDLTVTAQYVAGEDDIFSDLFEVTGP</sequence>
<evidence type="ECO:0000256" key="5">
    <source>
        <dbReference type="ARBA" id="ARBA00022825"/>
    </source>
</evidence>
<dbReference type="GO" id="GO:0030313">
    <property type="term" value="C:cell envelope"/>
    <property type="evidence" value="ECO:0007669"/>
    <property type="project" value="UniProtKB-SubCell"/>
</dbReference>
<reference evidence="10 11" key="1">
    <citation type="submission" date="2018-08" db="EMBL/GenBank/DDBJ databases">
        <title>Wenzhouxiangella salilacus sp. nov., a novel bacterium isolated from a saline lake in Xinjiang Province, China.</title>
        <authorList>
            <person name="Han S."/>
        </authorList>
    </citation>
    <scope>NUCLEOTIDE SEQUENCE [LARGE SCALE GENOMIC DNA]</scope>
    <source>
        <strain evidence="10 11">XDB06</strain>
    </source>
</reference>
<keyword evidence="11" id="KW-1185">Reference proteome</keyword>
<dbReference type="Gene3D" id="2.60.120.260">
    <property type="entry name" value="Galactose-binding domain-like"/>
    <property type="match status" value="1"/>
</dbReference>
<keyword evidence="4 7" id="KW-0378">Hydrolase</keyword>
<dbReference type="InterPro" id="IPR042229">
    <property type="entry name" value="Listeria/Bacterioides_rpt_sf"/>
</dbReference>
<dbReference type="SUPFAM" id="SSF49265">
    <property type="entry name" value="Fibronectin type III"/>
    <property type="match status" value="1"/>
</dbReference>
<dbReference type="InterPro" id="IPR000209">
    <property type="entry name" value="Peptidase_S8/S53_dom"/>
</dbReference>
<dbReference type="Proteomes" id="UP000260351">
    <property type="component" value="Unassembled WGS sequence"/>
</dbReference>
<feature type="active site" description="Charge relay system" evidence="6 7">
    <location>
        <position position="341"/>
    </location>
</feature>
<evidence type="ECO:0000256" key="3">
    <source>
        <dbReference type="ARBA" id="ARBA00022670"/>
    </source>
</evidence>
<feature type="active site" description="Charge relay system" evidence="6 7">
    <location>
        <position position="370"/>
    </location>
</feature>
<dbReference type="PROSITE" id="PS51829">
    <property type="entry name" value="P_HOMO_B"/>
    <property type="match status" value="1"/>
</dbReference>
<feature type="active site" description="Charge relay system" evidence="6 7">
    <location>
        <position position="582"/>
    </location>
</feature>
<name>A0A3E1KBS1_9GAMM</name>